<evidence type="ECO:0000313" key="2">
    <source>
        <dbReference type="Proteomes" id="UP001201262"/>
    </source>
</evidence>
<dbReference type="EMBL" id="JAJTJA010000006">
    <property type="protein sequence ID" value="KAH8697259.1"/>
    <property type="molecule type" value="Genomic_DNA"/>
</dbReference>
<feature type="non-terminal residue" evidence="1">
    <location>
        <position position="136"/>
    </location>
</feature>
<dbReference type="AlphaFoldDB" id="A0AAD4PY19"/>
<organism evidence="1 2">
    <name type="scientific">Talaromyces proteolyticus</name>
    <dbReference type="NCBI Taxonomy" id="1131652"/>
    <lineage>
        <taxon>Eukaryota</taxon>
        <taxon>Fungi</taxon>
        <taxon>Dikarya</taxon>
        <taxon>Ascomycota</taxon>
        <taxon>Pezizomycotina</taxon>
        <taxon>Eurotiomycetes</taxon>
        <taxon>Eurotiomycetidae</taxon>
        <taxon>Eurotiales</taxon>
        <taxon>Trichocomaceae</taxon>
        <taxon>Talaromyces</taxon>
        <taxon>Talaromyces sect. Bacilispori</taxon>
    </lineage>
</organism>
<protein>
    <submittedName>
        <fullName evidence="1">Uncharacterized protein</fullName>
    </submittedName>
</protein>
<accession>A0AAD4PY19</accession>
<dbReference type="GeneID" id="70240370"/>
<reference evidence="1" key="1">
    <citation type="submission" date="2021-12" db="EMBL/GenBank/DDBJ databases">
        <title>Convergent genome expansion in fungi linked to evolution of root-endophyte symbiosis.</title>
        <authorList>
            <consortium name="DOE Joint Genome Institute"/>
            <person name="Ke Y.-H."/>
            <person name="Bonito G."/>
            <person name="Liao H.-L."/>
            <person name="Looney B."/>
            <person name="Rojas-Flechas A."/>
            <person name="Nash J."/>
            <person name="Hameed K."/>
            <person name="Schadt C."/>
            <person name="Martin F."/>
            <person name="Crous P.W."/>
            <person name="Miettinen O."/>
            <person name="Magnuson J.K."/>
            <person name="Labbe J."/>
            <person name="Jacobson D."/>
            <person name="Doktycz M.J."/>
            <person name="Veneault-Fourrey C."/>
            <person name="Kuo A."/>
            <person name="Mondo S."/>
            <person name="Calhoun S."/>
            <person name="Riley R."/>
            <person name="Ohm R."/>
            <person name="LaButti K."/>
            <person name="Andreopoulos B."/>
            <person name="Pangilinan J."/>
            <person name="Nolan M."/>
            <person name="Tritt A."/>
            <person name="Clum A."/>
            <person name="Lipzen A."/>
            <person name="Daum C."/>
            <person name="Barry K."/>
            <person name="Grigoriev I.V."/>
            <person name="Vilgalys R."/>
        </authorList>
    </citation>
    <scope>NUCLEOTIDE SEQUENCE</scope>
    <source>
        <strain evidence="1">PMI_201</strain>
    </source>
</reference>
<keyword evidence="2" id="KW-1185">Reference proteome</keyword>
<feature type="non-terminal residue" evidence="1">
    <location>
        <position position="1"/>
    </location>
</feature>
<comment type="caution">
    <text evidence="1">The sequence shown here is derived from an EMBL/GenBank/DDBJ whole genome shotgun (WGS) entry which is preliminary data.</text>
</comment>
<dbReference type="Proteomes" id="UP001201262">
    <property type="component" value="Unassembled WGS sequence"/>
</dbReference>
<evidence type="ECO:0000313" key="1">
    <source>
        <dbReference type="EMBL" id="KAH8697259.1"/>
    </source>
</evidence>
<dbReference type="RefSeq" id="XP_046071960.1">
    <property type="nucleotide sequence ID" value="XM_046210083.1"/>
</dbReference>
<proteinExistence type="predicted"/>
<gene>
    <name evidence="1" type="ORF">BGW36DRAFT_261942</name>
</gene>
<sequence length="136" mass="15639">RPHIDYIGISGITQTILFDFLNDVPHLRRDHHKARTGWRRVNPEASSCTSYWTADILNPDNNKTAPVEQIAYPIHAHCWVLVDRVIGFGLVEANLKIFLVAVEQFWAENAKLWCRSPLKEVGYETDSDPDPDPDDW</sequence>
<name>A0AAD4PY19_9EURO</name>